<comment type="catalytic activity">
    <reaction evidence="11">
        <text>L-aspartate + ATP = 4-phospho-L-aspartate + ADP</text>
        <dbReference type="Rhea" id="RHEA:23776"/>
        <dbReference type="ChEBI" id="CHEBI:29991"/>
        <dbReference type="ChEBI" id="CHEBI:30616"/>
        <dbReference type="ChEBI" id="CHEBI:57535"/>
        <dbReference type="ChEBI" id="CHEBI:456216"/>
        <dbReference type="EC" id="2.7.2.4"/>
    </reaction>
</comment>
<dbReference type="InterPro" id="IPR001341">
    <property type="entry name" value="Asp_kinase"/>
</dbReference>
<dbReference type="EMBL" id="UINC01031627">
    <property type="protein sequence ID" value="SVB17982.1"/>
    <property type="molecule type" value="Genomic_DNA"/>
</dbReference>
<dbReference type="CDD" id="cd04261">
    <property type="entry name" value="AAK_AKii-LysC-BS"/>
    <property type="match status" value="1"/>
</dbReference>
<keyword evidence="5" id="KW-0028">Amino-acid biosynthesis</keyword>
<dbReference type="InterPro" id="IPR002912">
    <property type="entry name" value="ACT_dom"/>
</dbReference>
<dbReference type="InterPro" id="IPR041740">
    <property type="entry name" value="AKii-LysC-BS"/>
</dbReference>
<evidence type="ECO:0000256" key="7">
    <source>
        <dbReference type="ARBA" id="ARBA00022741"/>
    </source>
</evidence>
<keyword evidence="7" id="KW-0547">Nucleotide-binding</keyword>
<dbReference type="InterPro" id="IPR054352">
    <property type="entry name" value="ACT_Aspartokinase"/>
</dbReference>
<dbReference type="InterPro" id="IPR036393">
    <property type="entry name" value="AceGlu_kinase-like_sf"/>
</dbReference>
<dbReference type="GO" id="GO:0009089">
    <property type="term" value="P:lysine biosynthetic process via diaminopimelate"/>
    <property type="evidence" value="ECO:0007669"/>
    <property type="project" value="TreeGrafter"/>
</dbReference>
<dbReference type="PANTHER" id="PTHR21499">
    <property type="entry name" value="ASPARTATE KINASE"/>
    <property type="match status" value="1"/>
</dbReference>
<dbReference type="GO" id="GO:0005524">
    <property type="term" value="F:ATP binding"/>
    <property type="evidence" value="ECO:0007669"/>
    <property type="project" value="UniProtKB-KW"/>
</dbReference>
<keyword evidence="9" id="KW-0067">ATP-binding</keyword>
<name>A0A382BWT3_9ZZZZ</name>
<feature type="non-terminal residue" evidence="13">
    <location>
        <position position="336"/>
    </location>
</feature>
<dbReference type="SUPFAM" id="SSF53633">
    <property type="entry name" value="Carbamate kinase-like"/>
    <property type="match status" value="1"/>
</dbReference>
<dbReference type="InterPro" id="IPR001048">
    <property type="entry name" value="Asp/Glu/Uridylate_kinase"/>
</dbReference>
<evidence type="ECO:0000256" key="3">
    <source>
        <dbReference type="ARBA" id="ARBA00010122"/>
    </source>
</evidence>
<evidence type="ECO:0000256" key="2">
    <source>
        <dbReference type="ARBA" id="ARBA00005139"/>
    </source>
</evidence>
<organism evidence="13">
    <name type="scientific">marine metagenome</name>
    <dbReference type="NCBI Taxonomy" id="408172"/>
    <lineage>
        <taxon>unclassified sequences</taxon>
        <taxon>metagenomes</taxon>
        <taxon>ecological metagenomes</taxon>
    </lineage>
</organism>
<dbReference type="PROSITE" id="PS51671">
    <property type="entry name" value="ACT"/>
    <property type="match status" value="1"/>
</dbReference>
<dbReference type="NCBIfam" id="NF005154">
    <property type="entry name" value="PRK06635.1-2"/>
    <property type="match status" value="1"/>
</dbReference>
<dbReference type="GO" id="GO:0004072">
    <property type="term" value="F:aspartate kinase activity"/>
    <property type="evidence" value="ECO:0007669"/>
    <property type="project" value="UniProtKB-EC"/>
</dbReference>
<dbReference type="PANTHER" id="PTHR21499:SF3">
    <property type="entry name" value="ASPARTOKINASE"/>
    <property type="match status" value="1"/>
</dbReference>
<comment type="pathway">
    <text evidence="2">Amino-acid biosynthesis; L-threonine biosynthesis; L-threonine from L-aspartate: step 1/5.</text>
</comment>
<gene>
    <name evidence="13" type="ORF">METZ01_LOCUS170836</name>
</gene>
<sequence length="336" mass="37208">MKIVVLKFGGTSVGTTERIKKVANIIVGYVRKKFRVIVVSSAMSGVTNNLIKKSKNISDSFNSSEYDVLVAAGEQMSCALIAGRLNHIGYKSQSWMGWQIPILTKGEHKSSRISNINKKKILNYLKSGGIPVITGFQGINNNNRITTLGRGGSDASAIMCAKFFKAKKCVIFTDVEGVYTTDPSNLKNAKKIKIISYEEMLEMASLGAKVMQPHSIQDARLNRIEIDVKSSFVNREGTLITKRKNIFRNRTITGLTSTKNDAKVTLVGVKDKPGVAASVFKPLSENYINVDMVVQTSSSNNRETDITFTIKSEDLSKTLRLIKQNKKIKYRDLIVN</sequence>
<dbReference type="CDD" id="cd04913">
    <property type="entry name" value="ACT_AKii-LysC-BS-like_1"/>
    <property type="match status" value="1"/>
</dbReference>
<comment type="similarity">
    <text evidence="3">Belongs to the aspartokinase family.</text>
</comment>
<dbReference type="InterPro" id="IPR045865">
    <property type="entry name" value="ACT-like_dom_sf"/>
</dbReference>
<evidence type="ECO:0000256" key="6">
    <source>
        <dbReference type="ARBA" id="ARBA00022679"/>
    </source>
</evidence>
<dbReference type="GO" id="GO:0005829">
    <property type="term" value="C:cytosol"/>
    <property type="evidence" value="ECO:0007669"/>
    <property type="project" value="TreeGrafter"/>
</dbReference>
<dbReference type="NCBIfam" id="NF005155">
    <property type="entry name" value="PRK06635.1-4"/>
    <property type="match status" value="1"/>
</dbReference>
<protein>
    <recommendedName>
        <fullName evidence="4">aspartate kinase</fullName>
        <ecNumber evidence="4">2.7.2.4</ecNumber>
    </recommendedName>
</protein>
<evidence type="ECO:0000259" key="12">
    <source>
        <dbReference type="PROSITE" id="PS51671"/>
    </source>
</evidence>
<evidence type="ECO:0000256" key="1">
    <source>
        <dbReference type="ARBA" id="ARBA00004986"/>
    </source>
</evidence>
<dbReference type="NCBIfam" id="TIGR00657">
    <property type="entry name" value="asp_kinases"/>
    <property type="match status" value="1"/>
</dbReference>
<dbReference type="Gene3D" id="3.40.1160.10">
    <property type="entry name" value="Acetylglutamate kinase-like"/>
    <property type="match status" value="1"/>
</dbReference>
<evidence type="ECO:0000256" key="9">
    <source>
        <dbReference type="ARBA" id="ARBA00022840"/>
    </source>
</evidence>
<evidence type="ECO:0000256" key="8">
    <source>
        <dbReference type="ARBA" id="ARBA00022777"/>
    </source>
</evidence>
<evidence type="ECO:0000256" key="10">
    <source>
        <dbReference type="ARBA" id="ARBA00023154"/>
    </source>
</evidence>
<comment type="pathway">
    <text evidence="1">Amino-acid biosynthesis; L-methionine biosynthesis via de novo pathway; L-homoserine from L-aspartate: step 1/3.</text>
</comment>
<dbReference type="GO" id="GO:0009090">
    <property type="term" value="P:homoserine biosynthetic process"/>
    <property type="evidence" value="ECO:0007669"/>
    <property type="project" value="TreeGrafter"/>
</dbReference>
<keyword evidence="6" id="KW-0808">Transferase</keyword>
<reference evidence="13" key="1">
    <citation type="submission" date="2018-05" db="EMBL/GenBank/DDBJ databases">
        <authorList>
            <person name="Lanie J.A."/>
            <person name="Ng W.-L."/>
            <person name="Kazmierczak K.M."/>
            <person name="Andrzejewski T.M."/>
            <person name="Davidsen T.M."/>
            <person name="Wayne K.J."/>
            <person name="Tettelin H."/>
            <person name="Glass J.I."/>
            <person name="Rusch D."/>
            <person name="Podicherti R."/>
            <person name="Tsui H.-C.T."/>
            <person name="Winkler M.E."/>
        </authorList>
    </citation>
    <scope>NUCLEOTIDE SEQUENCE</scope>
</reference>
<evidence type="ECO:0000256" key="11">
    <source>
        <dbReference type="ARBA" id="ARBA00047872"/>
    </source>
</evidence>
<dbReference type="SUPFAM" id="SSF55021">
    <property type="entry name" value="ACT-like"/>
    <property type="match status" value="1"/>
</dbReference>
<keyword evidence="10" id="KW-0457">Lysine biosynthesis</keyword>
<dbReference type="Gene3D" id="3.30.70.260">
    <property type="match status" value="1"/>
</dbReference>
<dbReference type="Pfam" id="PF22468">
    <property type="entry name" value="ACT_9"/>
    <property type="match status" value="1"/>
</dbReference>
<dbReference type="AlphaFoldDB" id="A0A382BWT3"/>
<dbReference type="InterPro" id="IPR018042">
    <property type="entry name" value="Aspartate_kinase_CS"/>
</dbReference>
<evidence type="ECO:0000313" key="13">
    <source>
        <dbReference type="EMBL" id="SVB17982.1"/>
    </source>
</evidence>
<dbReference type="UniPathway" id="UPA00051">
    <property type="reaction ID" value="UER00462"/>
</dbReference>
<keyword evidence="8" id="KW-0418">Kinase</keyword>
<dbReference type="Pfam" id="PF00696">
    <property type="entry name" value="AA_kinase"/>
    <property type="match status" value="1"/>
</dbReference>
<dbReference type="GO" id="GO:0009088">
    <property type="term" value="P:threonine biosynthetic process"/>
    <property type="evidence" value="ECO:0007669"/>
    <property type="project" value="UniProtKB-UniPathway"/>
</dbReference>
<accession>A0A382BWT3</accession>
<feature type="domain" description="ACT" evidence="12">
    <location>
        <begin position="264"/>
        <end position="336"/>
    </location>
</feature>
<dbReference type="UniPathway" id="UPA00050">
    <property type="reaction ID" value="UER00461"/>
</dbReference>
<dbReference type="EC" id="2.7.2.4" evidence="4"/>
<proteinExistence type="inferred from homology"/>
<evidence type="ECO:0000256" key="4">
    <source>
        <dbReference type="ARBA" id="ARBA00013059"/>
    </source>
</evidence>
<dbReference type="PROSITE" id="PS00324">
    <property type="entry name" value="ASPARTOKINASE"/>
    <property type="match status" value="1"/>
</dbReference>
<evidence type="ECO:0000256" key="5">
    <source>
        <dbReference type="ARBA" id="ARBA00022605"/>
    </source>
</evidence>